<reference evidence="1 2" key="1">
    <citation type="submission" date="2007-10" db="EMBL/GenBank/DDBJ databases">
        <title>Complete sequence of Desulfococcus oleovorans Hxd3.</title>
        <authorList>
            <consortium name="US DOE Joint Genome Institute"/>
            <person name="Copeland A."/>
            <person name="Lucas S."/>
            <person name="Lapidus A."/>
            <person name="Barry K."/>
            <person name="Glavina del Rio T."/>
            <person name="Dalin E."/>
            <person name="Tice H."/>
            <person name="Pitluck S."/>
            <person name="Kiss H."/>
            <person name="Brettin T."/>
            <person name="Bruce D."/>
            <person name="Detter J.C."/>
            <person name="Han C."/>
            <person name="Schmutz J."/>
            <person name="Larimer F."/>
            <person name="Land M."/>
            <person name="Hauser L."/>
            <person name="Kyrpides N."/>
            <person name="Kim E."/>
            <person name="Wawrik B."/>
            <person name="Richardson P."/>
        </authorList>
    </citation>
    <scope>NUCLEOTIDE SEQUENCE [LARGE SCALE GENOMIC DNA]</scope>
    <source>
        <strain evidence="2">DSM 6200 / JCM 39069 / Hxd3</strain>
    </source>
</reference>
<keyword evidence="2" id="KW-1185">Reference proteome</keyword>
<name>A8ZY85_DESOH</name>
<evidence type="ECO:0000313" key="2">
    <source>
        <dbReference type="Proteomes" id="UP000008561"/>
    </source>
</evidence>
<evidence type="ECO:0008006" key="3">
    <source>
        <dbReference type="Google" id="ProtNLM"/>
    </source>
</evidence>
<dbReference type="Pfam" id="PF13469">
    <property type="entry name" value="Sulfotransfer_3"/>
    <property type="match status" value="1"/>
</dbReference>
<dbReference type="SUPFAM" id="SSF52540">
    <property type="entry name" value="P-loop containing nucleoside triphosphate hydrolases"/>
    <property type="match status" value="1"/>
</dbReference>
<dbReference type="HOGENOM" id="CLU_1060619_0_0_7"/>
<dbReference type="eggNOG" id="ENOG5032XXC">
    <property type="taxonomic scope" value="Bacteria"/>
</dbReference>
<dbReference type="OrthoDB" id="1441538at2"/>
<proteinExistence type="predicted"/>
<accession>A8ZY85</accession>
<dbReference type="Gene3D" id="3.40.50.300">
    <property type="entry name" value="P-loop containing nucleotide triphosphate hydrolases"/>
    <property type="match status" value="1"/>
</dbReference>
<organism evidence="1 2">
    <name type="scientific">Desulfosudis oleivorans (strain DSM 6200 / JCM 39069 / Hxd3)</name>
    <name type="common">Desulfococcus oleovorans</name>
    <dbReference type="NCBI Taxonomy" id="96561"/>
    <lineage>
        <taxon>Bacteria</taxon>
        <taxon>Pseudomonadati</taxon>
        <taxon>Thermodesulfobacteriota</taxon>
        <taxon>Desulfobacteria</taxon>
        <taxon>Desulfobacterales</taxon>
        <taxon>Desulfosudaceae</taxon>
        <taxon>Desulfosudis</taxon>
    </lineage>
</organism>
<dbReference type="Proteomes" id="UP000008561">
    <property type="component" value="Chromosome"/>
</dbReference>
<dbReference type="KEGG" id="dol:Dole_1286"/>
<sequence>MKRFFLMTRGRTGSTAIVDELNNLKGVFAEQEIFRKGDFRDALKEPFMQDFQFQFAIPFDLWKLWKTQGSWWRQTWKCMFDNRQMAGDYLRELEEIMARRKDASAFGFKALSHHFSQKPFLKKVLIDQGYRAIYLTRNIPRQVISGMIAKQRGVYNQKDYKDDGRYRIDLDEFERSVVYGIRGVQKDLTFLRRRRFDFIEVSYEDFTTDREAFFARVLEFLDIAFEVPRASDYSVMIKDLRHTVENYDAILKRASAMGLEIA</sequence>
<dbReference type="STRING" id="96561.Dole_1286"/>
<protein>
    <recommendedName>
        <fullName evidence="3">Sulfotransferase</fullName>
    </recommendedName>
</protein>
<dbReference type="RefSeq" id="WP_012174709.1">
    <property type="nucleotide sequence ID" value="NC_009943.1"/>
</dbReference>
<gene>
    <name evidence="1" type="ordered locus">Dole_1286</name>
</gene>
<evidence type="ECO:0000313" key="1">
    <source>
        <dbReference type="EMBL" id="ABW67092.1"/>
    </source>
</evidence>
<dbReference type="EMBL" id="CP000859">
    <property type="protein sequence ID" value="ABW67092.1"/>
    <property type="molecule type" value="Genomic_DNA"/>
</dbReference>
<dbReference type="AlphaFoldDB" id="A8ZY85"/>
<dbReference type="InterPro" id="IPR027417">
    <property type="entry name" value="P-loop_NTPase"/>
</dbReference>